<dbReference type="InterPro" id="IPR000850">
    <property type="entry name" value="Adenylat/UMP-CMP_kin"/>
</dbReference>
<organism evidence="5 6">
    <name type="scientific">Triparma columacea</name>
    <dbReference type="NCBI Taxonomy" id="722753"/>
    <lineage>
        <taxon>Eukaryota</taxon>
        <taxon>Sar</taxon>
        <taxon>Stramenopiles</taxon>
        <taxon>Ochrophyta</taxon>
        <taxon>Bolidophyceae</taxon>
        <taxon>Parmales</taxon>
        <taxon>Triparmaceae</taxon>
        <taxon>Triparma</taxon>
    </lineage>
</organism>
<dbReference type="PANTHER" id="PTHR23359">
    <property type="entry name" value="NUCLEOTIDE KINASE"/>
    <property type="match status" value="1"/>
</dbReference>
<sequence>MTSASRTVSRLTLLGLPGSGKGTYGSLLASHLSVPILTASAIMSSKMTPELREVTKKGNLVPDAWIGGVMKDAVLSLGHGNGEEEEEGGVAGDASPRLEPAYILDGYPRTEGQAMQCLDDWEERIRTQLAVFIDVPKEVVLAKLSGRLVCVECGRGYNDVAVDEGGFDMPAMLPSNGSRSRCECGGCLRRRDDDTDAGVVEERLRVYEKQTKPVIDLFAERGKLYTFTPYRGVADIEKMYKFE</sequence>
<dbReference type="CDD" id="cd01428">
    <property type="entry name" value="ADK"/>
    <property type="match status" value="1"/>
</dbReference>
<comment type="caution">
    <text evidence="5">The sequence shown here is derived from an EMBL/GenBank/DDBJ whole genome shotgun (WGS) entry which is preliminary data.</text>
</comment>
<evidence type="ECO:0000256" key="4">
    <source>
        <dbReference type="RuleBase" id="RU003330"/>
    </source>
</evidence>
<gene>
    <name evidence="5" type="ORF">TrCOL_g1500</name>
</gene>
<dbReference type="HAMAP" id="MF_00235">
    <property type="entry name" value="Adenylate_kinase_Adk"/>
    <property type="match status" value="1"/>
</dbReference>
<dbReference type="Pfam" id="PF00406">
    <property type="entry name" value="ADK"/>
    <property type="match status" value="1"/>
</dbReference>
<keyword evidence="6" id="KW-1185">Reference proteome</keyword>
<reference evidence="6" key="1">
    <citation type="journal article" date="2023" name="Commun. Biol.">
        <title>Genome analysis of Parmales, the sister group of diatoms, reveals the evolutionary specialization of diatoms from phago-mixotrophs to photoautotrophs.</title>
        <authorList>
            <person name="Ban H."/>
            <person name="Sato S."/>
            <person name="Yoshikawa S."/>
            <person name="Yamada K."/>
            <person name="Nakamura Y."/>
            <person name="Ichinomiya M."/>
            <person name="Sato N."/>
            <person name="Blanc-Mathieu R."/>
            <person name="Endo H."/>
            <person name="Kuwata A."/>
            <person name="Ogata H."/>
        </authorList>
    </citation>
    <scope>NUCLEOTIDE SEQUENCE [LARGE SCALE GENOMIC DNA]</scope>
</reference>
<evidence type="ECO:0008006" key="7">
    <source>
        <dbReference type="Google" id="ProtNLM"/>
    </source>
</evidence>
<keyword evidence="2" id="KW-0547">Nucleotide-binding</keyword>
<dbReference type="PROSITE" id="PS00113">
    <property type="entry name" value="ADENYLATE_KINASE"/>
    <property type="match status" value="1"/>
</dbReference>
<evidence type="ECO:0000256" key="3">
    <source>
        <dbReference type="ARBA" id="ARBA00022777"/>
    </source>
</evidence>
<evidence type="ECO:0000313" key="6">
    <source>
        <dbReference type="Proteomes" id="UP001165065"/>
    </source>
</evidence>
<evidence type="ECO:0000256" key="2">
    <source>
        <dbReference type="ARBA" id="ARBA00022741"/>
    </source>
</evidence>
<protein>
    <recommendedName>
        <fullName evidence="7">Adenylate kinase</fullName>
    </recommendedName>
</protein>
<proteinExistence type="inferred from homology"/>
<dbReference type="OrthoDB" id="439792at2759"/>
<dbReference type="GO" id="GO:0006139">
    <property type="term" value="P:nucleobase-containing compound metabolic process"/>
    <property type="evidence" value="ECO:0007669"/>
    <property type="project" value="InterPro"/>
</dbReference>
<dbReference type="AlphaFoldDB" id="A0A9W7GMU1"/>
<keyword evidence="3 4" id="KW-0418">Kinase</keyword>
<dbReference type="Proteomes" id="UP001165065">
    <property type="component" value="Unassembled WGS sequence"/>
</dbReference>
<evidence type="ECO:0000256" key="1">
    <source>
        <dbReference type="ARBA" id="ARBA00022679"/>
    </source>
</evidence>
<accession>A0A9W7GMU1</accession>
<dbReference type="InterPro" id="IPR033690">
    <property type="entry name" value="Adenylat_kinase_CS"/>
</dbReference>
<dbReference type="Gene3D" id="3.40.50.300">
    <property type="entry name" value="P-loop containing nucleotide triphosphate hydrolases"/>
    <property type="match status" value="1"/>
</dbReference>
<name>A0A9W7GMU1_9STRA</name>
<evidence type="ECO:0000313" key="5">
    <source>
        <dbReference type="EMBL" id="GMI48577.1"/>
    </source>
</evidence>
<keyword evidence="1 4" id="KW-0808">Transferase</keyword>
<dbReference type="InterPro" id="IPR027417">
    <property type="entry name" value="P-loop_NTPase"/>
</dbReference>
<dbReference type="SUPFAM" id="SSF52540">
    <property type="entry name" value="P-loop containing nucleoside triphosphate hydrolases"/>
    <property type="match status" value="1"/>
</dbReference>
<dbReference type="EMBL" id="BRYA01000408">
    <property type="protein sequence ID" value="GMI48577.1"/>
    <property type="molecule type" value="Genomic_DNA"/>
</dbReference>
<dbReference type="GO" id="GO:0019205">
    <property type="term" value="F:nucleobase-containing compound kinase activity"/>
    <property type="evidence" value="ECO:0007669"/>
    <property type="project" value="InterPro"/>
</dbReference>
<dbReference type="PRINTS" id="PR00094">
    <property type="entry name" value="ADENYLTKNASE"/>
</dbReference>
<dbReference type="GO" id="GO:0005524">
    <property type="term" value="F:ATP binding"/>
    <property type="evidence" value="ECO:0007669"/>
    <property type="project" value="InterPro"/>
</dbReference>
<comment type="similarity">
    <text evidence="4">Belongs to the adenylate kinase family.</text>
</comment>